<dbReference type="InterPro" id="IPR025857">
    <property type="entry name" value="MacB_PCD"/>
</dbReference>
<evidence type="ECO:0000256" key="1">
    <source>
        <dbReference type="ARBA" id="ARBA00004651"/>
    </source>
</evidence>
<dbReference type="Proteomes" id="UP000094165">
    <property type="component" value="Unassembled WGS sequence"/>
</dbReference>
<dbReference type="AlphaFoldDB" id="A0A1E5D2J7"/>
<organism evidence="10 11">
    <name type="scientific">Vibrio genomosp. F6 str. FF-238</name>
    <dbReference type="NCBI Taxonomy" id="1191298"/>
    <lineage>
        <taxon>Bacteria</taxon>
        <taxon>Pseudomonadati</taxon>
        <taxon>Pseudomonadota</taxon>
        <taxon>Gammaproteobacteria</taxon>
        <taxon>Vibrionales</taxon>
        <taxon>Vibrionaceae</taxon>
        <taxon>Vibrio</taxon>
    </lineage>
</organism>
<dbReference type="InterPro" id="IPR003838">
    <property type="entry name" value="ABC3_permease_C"/>
</dbReference>
<protein>
    <submittedName>
        <fullName evidence="10">ABC transporter permease</fullName>
    </submittedName>
</protein>
<feature type="transmembrane region" description="Helical" evidence="7">
    <location>
        <begin position="408"/>
        <end position="430"/>
    </location>
</feature>
<keyword evidence="3" id="KW-1003">Cell membrane</keyword>
<dbReference type="EMBL" id="AJYW02000071">
    <property type="protein sequence ID" value="OEE77757.1"/>
    <property type="molecule type" value="Genomic_DNA"/>
</dbReference>
<name>A0A1E5D2J7_9VIBR</name>
<evidence type="ECO:0000259" key="9">
    <source>
        <dbReference type="Pfam" id="PF12704"/>
    </source>
</evidence>
<comment type="subcellular location">
    <subcellularLocation>
        <location evidence="1">Cell membrane</location>
        <topology evidence="1">Multi-pass membrane protein</topology>
    </subcellularLocation>
</comment>
<reference evidence="10 11" key="1">
    <citation type="journal article" date="2012" name="Science">
        <title>Ecological populations of bacteria act as socially cohesive units of antibiotic production and resistance.</title>
        <authorList>
            <person name="Cordero O.X."/>
            <person name="Wildschutte H."/>
            <person name="Kirkup B."/>
            <person name="Proehl S."/>
            <person name="Ngo L."/>
            <person name="Hussain F."/>
            <person name="Le Roux F."/>
            <person name="Mincer T."/>
            <person name="Polz M.F."/>
        </authorList>
    </citation>
    <scope>NUCLEOTIDE SEQUENCE [LARGE SCALE GENOMIC DNA]</scope>
    <source>
        <strain evidence="10 11">FF-238</strain>
    </source>
</reference>
<evidence type="ECO:0000313" key="10">
    <source>
        <dbReference type="EMBL" id="OEE77757.1"/>
    </source>
</evidence>
<evidence type="ECO:0000313" key="11">
    <source>
        <dbReference type="Proteomes" id="UP000094165"/>
    </source>
</evidence>
<dbReference type="PANTHER" id="PTHR30489">
    <property type="entry name" value="LIPOPROTEIN-RELEASING SYSTEM TRANSMEMBRANE PROTEIN LOLE"/>
    <property type="match status" value="1"/>
</dbReference>
<dbReference type="InterPro" id="IPR051447">
    <property type="entry name" value="Lipoprotein-release_system"/>
</dbReference>
<feature type="domain" description="ABC3 transporter permease C-terminal" evidence="8">
    <location>
        <begin position="314"/>
        <end position="439"/>
    </location>
</feature>
<dbReference type="Pfam" id="PF02687">
    <property type="entry name" value="FtsX"/>
    <property type="match status" value="1"/>
</dbReference>
<dbReference type="PANTHER" id="PTHR30489:SF0">
    <property type="entry name" value="LIPOPROTEIN-RELEASING SYSTEM TRANSMEMBRANE PROTEIN LOLE"/>
    <property type="match status" value="1"/>
</dbReference>
<feature type="transmembrane region" description="Helical" evidence="7">
    <location>
        <begin position="311"/>
        <end position="330"/>
    </location>
</feature>
<evidence type="ECO:0000256" key="5">
    <source>
        <dbReference type="ARBA" id="ARBA00022989"/>
    </source>
</evidence>
<evidence type="ECO:0000256" key="6">
    <source>
        <dbReference type="ARBA" id="ARBA00023136"/>
    </source>
</evidence>
<sequence>MSRSTDSERTKTTNVDPKRIKLLPTSLRLAWLNLRRNSRRSLLSVLIIAIAVFALTSAGGFGLYTYESLQESTARDTGHLTLSLPGYFEQDEEMPLSNGLENTQALIRHIIGDEAVRGVQPRVYFSGLVSNGTKSTIFMGTGVNEREFDMKGPFLDVREGSTLSDVNSSRYDAAEPEVMLGVDLARNLKVSIGDWVTLLATTSDGALNAFDFKVRGVYSTGVPDLDKRQLYVHITSAQELLASEKVSTLSVFLFETSQTAAVQARIDAQLNDLKERSQEQGDIDLSQDLEITPWQDRAFFYKKVKDLYDRIFGIMGAVMALVVFVALFNTMTMSVTERTREIGTLSALGSYPSEIVRGFLREAGLLALIGSVVGTISTAAVSIILLVVDVQMPPPPGRTEGYPLNIYFSYELVLMATAGVMAICIIAAFLSARKGVNKPITEALTYV</sequence>
<evidence type="ECO:0000256" key="3">
    <source>
        <dbReference type="ARBA" id="ARBA00022475"/>
    </source>
</evidence>
<evidence type="ECO:0000256" key="7">
    <source>
        <dbReference type="SAM" id="Phobius"/>
    </source>
</evidence>
<keyword evidence="6 7" id="KW-0472">Membrane</keyword>
<evidence type="ECO:0000256" key="2">
    <source>
        <dbReference type="ARBA" id="ARBA00005236"/>
    </source>
</evidence>
<comment type="similarity">
    <text evidence="2">Belongs to the ABC-4 integral membrane protein family. LolC/E subfamily.</text>
</comment>
<comment type="caution">
    <text evidence="10">The sequence shown here is derived from an EMBL/GenBank/DDBJ whole genome shotgun (WGS) entry which is preliminary data.</text>
</comment>
<evidence type="ECO:0000256" key="4">
    <source>
        <dbReference type="ARBA" id="ARBA00022692"/>
    </source>
</evidence>
<keyword evidence="5 7" id="KW-1133">Transmembrane helix</keyword>
<dbReference type="RefSeq" id="WP_017052358.1">
    <property type="nucleotide sequence ID" value="NZ_AJYW02000071.1"/>
</dbReference>
<evidence type="ECO:0000259" key="8">
    <source>
        <dbReference type="Pfam" id="PF02687"/>
    </source>
</evidence>
<dbReference type="GO" id="GO:0098797">
    <property type="term" value="C:plasma membrane protein complex"/>
    <property type="evidence" value="ECO:0007669"/>
    <property type="project" value="TreeGrafter"/>
</dbReference>
<gene>
    <name evidence="10" type="ORF">A130_03725</name>
</gene>
<keyword evidence="4 7" id="KW-0812">Transmembrane</keyword>
<feature type="transmembrane region" description="Helical" evidence="7">
    <location>
        <begin position="42"/>
        <end position="66"/>
    </location>
</feature>
<feature type="domain" description="MacB-like periplasmic core" evidence="9">
    <location>
        <begin position="41"/>
        <end position="268"/>
    </location>
</feature>
<dbReference type="Pfam" id="PF12704">
    <property type="entry name" value="MacB_PCD"/>
    <property type="match status" value="1"/>
</dbReference>
<proteinExistence type="inferred from homology"/>
<feature type="transmembrane region" description="Helical" evidence="7">
    <location>
        <begin position="365"/>
        <end position="388"/>
    </location>
</feature>
<accession>A0A1E5D2J7</accession>
<dbReference type="GO" id="GO:0044874">
    <property type="term" value="P:lipoprotein localization to outer membrane"/>
    <property type="evidence" value="ECO:0007669"/>
    <property type="project" value="TreeGrafter"/>
</dbReference>
<keyword evidence="11" id="KW-1185">Reference proteome</keyword>